<feature type="coiled-coil region" evidence="1">
    <location>
        <begin position="83"/>
        <end position="113"/>
    </location>
</feature>
<dbReference type="InterPro" id="IPR036691">
    <property type="entry name" value="Endo/exonu/phosph_ase_sf"/>
</dbReference>
<dbReference type="SUPFAM" id="SSF56219">
    <property type="entry name" value="DNase I-like"/>
    <property type="match status" value="1"/>
</dbReference>
<dbReference type="Gene3D" id="3.60.10.10">
    <property type="entry name" value="Endonuclease/exonuclease/phosphatase"/>
    <property type="match status" value="1"/>
</dbReference>
<evidence type="ECO:0000259" key="3">
    <source>
        <dbReference type="Pfam" id="PF03372"/>
    </source>
</evidence>
<gene>
    <name evidence="4" type="ORF">EEDITHA_LOCUS943</name>
</gene>
<evidence type="ECO:0000256" key="1">
    <source>
        <dbReference type="SAM" id="Coils"/>
    </source>
</evidence>
<sequence length="801" mass="92958">MLRSPTRSGMSTRRSDSQSDLTDDGVLSETSDIQRIAFRNKRKHPEENEHILVIKEEVSEIKTQIAQMMTLLTSLGTSQKEFMEKMSQDVASMKEQMSNIKSTTNNIIKEQNEIKSDVSSLVDKWTVTEKKLATVEYEIKQLKTEPTSSHSAAIISSESIMEEICERERRKRNLIISGIPEPVSARREERSLTDKSEVMTILRKIYPDCPEPTTTIRLGKYNPKKRRAIKLSFESQETSIHILRNRTNYTSHDNIKIYSDQTPQQREYLKKLKEELKTRSENDKKLSSSEETTPITCHIVSKRKNQISTSNINTYQIAENYNCITTTKKSLRFLYANVRSIVAPGKFDELLCIVKSFKNFLHFIILTETWIKSEDETKRFIIPDYTHYYNYRPNIRGGGVSIFAHDNLKHTLLENKCINGNHLMWISVENFSLNVGVVYRRPDSNIQTFLDEYSYRLNKMKRNIIFGDFNINLLASESEKTISMYKDVLKESGYKIMNKIDKSYCTRETPTTKTIIDHVCYNLKETYFHQAVIESSMSDHKQLYVELKRHQPKTPEKISYEAINYTTLYTTMTNNLNNNTNFLYNLLEESLLKSIARSKTVKYKIQNPPRQDWINKTIINEINCRNYLWKEHKRNINNTGKHEEFIKKRNEVAETIQRTKSTYYLKLFEACNKKPAKMWTLINSLSHNKIKANTGPTKLVINNEEITEEHKICECFNEFFSNIGSSLANKIKKPDFPCDALVCEPVTTTHILSQLSATTTDEISTIIDNLKINTSSGIDGVNTKSYQMCQKSNNLMNLLNV</sequence>
<evidence type="ECO:0000313" key="5">
    <source>
        <dbReference type="Proteomes" id="UP001153954"/>
    </source>
</evidence>
<organism evidence="4 5">
    <name type="scientific">Euphydryas editha</name>
    <name type="common">Edith's checkerspot</name>
    <dbReference type="NCBI Taxonomy" id="104508"/>
    <lineage>
        <taxon>Eukaryota</taxon>
        <taxon>Metazoa</taxon>
        <taxon>Ecdysozoa</taxon>
        <taxon>Arthropoda</taxon>
        <taxon>Hexapoda</taxon>
        <taxon>Insecta</taxon>
        <taxon>Pterygota</taxon>
        <taxon>Neoptera</taxon>
        <taxon>Endopterygota</taxon>
        <taxon>Lepidoptera</taxon>
        <taxon>Glossata</taxon>
        <taxon>Ditrysia</taxon>
        <taxon>Papilionoidea</taxon>
        <taxon>Nymphalidae</taxon>
        <taxon>Nymphalinae</taxon>
        <taxon>Euphydryas</taxon>
    </lineage>
</organism>
<comment type="caution">
    <text evidence="4">The sequence shown here is derived from an EMBL/GenBank/DDBJ whole genome shotgun (WGS) entry which is preliminary data.</text>
</comment>
<evidence type="ECO:0000313" key="4">
    <source>
        <dbReference type="EMBL" id="CAH2084369.1"/>
    </source>
</evidence>
<feature type="domain" description="Endonuclease/exonuclease/phosphatase" evidence="3">
    <location>
        <begin position="362"/>
        <end position="540"/>
    </location>
</feature>
<protein>
    <recommendedName>
        <fullName evidence="3">Endonuclease/exonuclease/phosphatase domain-containing protein</fullName>
    </recommendedName>
</protein>
<dbReference type="Pfam" id="PF03372">
    <property type="entry name" value="Exo_endo_phos"/>
    <property type="match status" value="1"/>
</dbReference>
<dbReference type="EMBL" id="CAKOGL010000003">
    <property type="protein sequence ID" value="CAH2084369.1"/>
    <property type="molecule type" value="Genomic_DNA"/>
</dbReference>
<dbReference type="PANTHER" id="PTHR47510">
    <property type="entry name" value="REVERSE TRANSCRIPTASE DOMAIN-CONTAINING PROTEIN"/>
    <property type="match status" value="1"/>
</dbReference>
<name>A0AAU9TG38_EUPED</name>
<proteinExistence type="predicted"/>
<dbReference type="PANTHER" id="PTHR47510:SF3">
    <property type="entry name" value="ENDO_EXONUCLEASE_PHOSPHATASE DOMAIN-CONTAINING PROTEIN"/>
    <property type="match status" value="1"/>
</dbReference>
<keyword evidence="5" id="KW-1185">Reference proteome</keyword>
<feature type="region of interest" description="Disordered" evidence="2">
    <location>
        <begin position="1"/>
        <end position="26"/>
    </location>
</feature>
<dbReference type="Proteomes" id="UP001153954">
    <property type="component" value="Unassembled WGS sequence"/>
</dbReference>
<reference evidence="4" key="1">
    <citation type="submission" date="2022-03" db="EMBL/GenBank/DDBJ databases">
        <authorList>
            <person name="Tunstrom K."/>
        </authorList>
    </citation>
    <scope>NUCLEOTIDE SEQUENCE</scope>
</reference>
<dbReference type="AlphaFoldDB" id="A0AAU9TG38"/>
<keyword evidence="1" id="KW-0175">Coiled coil</keyword>
<evidence type="ECO:0000256" key="2">
    <source>
        <dbReference type="SAM" id="MobiDB-lite"/>
    </source>
</evidence>
<accession>A0AAU9TG38</accession>
<dbReference type="GO" id="GO:0003824">
    <property type="term" value="F:catalytic activity"/>
    <property type="evidence" value="ECO:0007669"/>
    <property type="project" value="InterPro"/>
</dbReference>
<feature type="compositionally biased region" description="Polar residues" evidence="2">
    <location>
        <begin position="1"/>
        <end position="12"/>
    </location>
</feature>
<dbReference type="InterPro" id="IPR005135">
    <property type="entry name" value="Endo/exonuclease/phosphatase"/>
</dbReference>